<reference evidence="2 3" key="1">
    <citation type="journal article" date="2016" name="Nat. Commun.">
        <title>Thousands of microbial genomes shed light on interconnected biogeochemical processes in an aquifer system.</title>
        <authorList>
            <person name="Anantharaman K."/>
            <person name="Brown C.T."/>
            <person name="Hug L.A."/>
            <person name="Sharon I."/>
            <person name="Castelle C.J."/>
            <person name="Probst A.J."/>
            <person name="Thomas B.C."/>
            <person name="Singh A."/>
            <person name="Wilkins M.J."/>
            <person name="Karaoz U."/>
            <person name="Brodie E.L."/>
            <person name="Williams K.H."/>
            <person name="Hubbard S.S."/>
            <person name="Banfield J.F."/>
        </authorList>
    </citation>
    <scope>NUCLEOTIDE SEQUENCE [LARGE SCALE GENOMIC DNA]</scope>
</reference>
<name>A0A1G2PIU8_9BACT</name>
<dbReference type="InterPro" id="IPR000845">
    <property type="entry name" value="Nucleoside_phosphorylase_d"/>
</dbReference>
<dbReference type="Pfam" id="PF01048">
    <property type="entry name" value="PNP_UDP_1"/>
    <property type="match status" value="1"/>
</dbReference>
<dbReference type="GO" id="GO:0003824">
    <property type="term" value="F:catalytic activity"/>
    <property type="evidence" value="ECO:0007669"/>
    <property type="project" value="InterPro"/>
</dbReference>
<comment type="caution">
    <text evidence="2">The sequence shown here is derived from an EMBL/GenBank/DDBJ whole genome shotgun (WGS) entry which is preliminary data.</text>
</comment>
<proteinExistence type="predicted"/>
<protein>
    <recommendedName>
        <fullName evidence="1">Nucleoside phosphorylase domain-containing protein</fullName>
    </recommendedName>
</protein>
<dbReference type="SUPFAM" id="SSF53167">
    <property type="entry name" value="Purine and uridine phosphorylases"/>
    <property type="match status" value="1"/>
</dbReference>
<organism evidence="2 3">
    <name type="scientific">Candidatus Taylorbacteria bacterium RIFOXYD2_FULL_36_9</name>
    <dbReference type="NCBI Taxonomy" id="1802338"/>
    <lineage>
        <taxon>Bacteria</taxon>
        <taxon>Candidatus Tayloriibacteriota</taxon>
    </lineage>
</organism>
<dbReference type="Proteomes" id="UP000176965">
    <property type="component" value="Unassembled WGS sequence"/>
</dbReference>
<dbReference type="GO" id="GO:0009116">
    <property type="term" value="P:nucleoside metabolic process"/>
    <property type="evidence" value="ECO:0007669"/>
    <property type="project" value="InterPro"/>
</dbReference>
<evidence type="ECO:0000313" key="2">
    <source>
        <dbReference type="EMBL" id="OHA47552.1"/>
    </source>
</evidence>
<dbReference type="AlphaFoldDB" id="A0A1G2PIU8"/>
<evidence type="ECO:0000313" key="3">
    <source>
        <dbReference type="Proteomes" id="UP000176965"/>
    </source>
</evidence>
<evidence type="ECO:0000259" key="1">
    <source>
        <dbReference type="Pfam" id="PF01048"/>
    </source>
</evidence>
<dbReference type="Gene3D" id="3.40.50.1580">
    <property type="entry name" value="Nucleoside phosphorylase domain"/>
    <property type="match status" value="1"/>
</dbReference>
<accession>A0A1G2PIU8</accession>
<dbReference type="EMBL" id="MHSQ01000006">
    <property type="protein sequence ID" value="OHA47552.1"/>
    <property type="molecule type" value="Genomic_DNA"/>
</dbReference>
<sequence>MYKAFTASELKGHFNLPPDYKIKGYISYGAYDNEKHFNNIKKVLKELKLKYTSRNLGKVYGFLSHILEIKIKGNIYWFSVNYGSARLSEYLHLACLFGSKKNIHIGSFGGLYPEMDSLELLLPTWSFSQETSALSYNREAKDFKHYPDKNLFNLIKSKIPKQYKIWEGPIITNQAMLGETLEDVKKWSEDGYYGVEMETATVFAVSAHFKMPSASVLYNTDNLIKGQTVGDQTHTQQKMQREEVKKDVYKIALEIVLNNS</sequence>
<gene>
    <name evidence="2" type="ORF">A2541_02165</name>
</gene>
<feature type="domain" description="Nucleoside phosphorylase" evidence="1">
    <location>
        <begin position="90"/>
        <end position="255"/>
    </location>
</feature>
<dbReference type="STRING" id="1802338.A2541_02165"/>
<dbReference type="InterPro" id="IPR035994">
    <property type="entry name" value="Nucleoside_phosphorylase_sf"/>
</dbReference>